<reference evidence="1 2" key="1">
    <citation type="journal article" date="2019" name="Sci. Rep.">
        <title>Orb-weaving spider Araneus ventricosus genome elucidates the spidroin gene catalogue.</title>
        <authorList>
            <person name="Kono N."/>
            <person name="Nakamura H."/>
            <person name="Ohtoshi R."/>
            <person name="Moran D.A.P."/>
            <person name="Shinohara A."/>
            <person name="Yoshida Y."/>
            <person name="Fujiwara M."/>
            <person name="Mori M."/>
            <person name="Tomita M."/>
            <person name="Arakawa K."/>
        </authorList>
    </citation>
    <scope>NUCLEOTIDE SEQUENCE [LARGE SCALE GENOMIC DNA]</scope>
</reference>
<dbReference type="EMBL" id="BGPR01000169">
    <property type="protein sequence ID" value="GBM01407.1"/>
    <property type="molecule type" value="Genomic_DNA"/>
</dbReference>
<proteinExistence type="predicted"/>
<dbReference type="Proteomes" id="UP000499080">
    <property type="component" value="Unassembled WGS sequence"/>
</dbReference>
<dbReference type="AlphaFoldDB" id="A0A4Y2CCF9"/>
<sequence>MGTFCRQWYNSFPLLTRFAKWERAIVAHNDNADRQRDAETKRAWSALDKCPIVVALVSSPNGKTSLEFSQYFQPELPLTILSDHDEISASQVVWLLTVALATGYVREDPFRIGGIRRKSGFYFVLGASFRREKSSLGFAAVARSFLFGTMYANVTDLYELLPIRNGFPVP</sequence>
<comment type="caution">
    <text evidence="1">The sequence shown here is derived from an EMBL/GenBank/DDBJ whole genome shotgun (WGS) entry which is preliminary data.</text>
</comment>
<accession>A0A4Y2CCF9</accession>
<organism evidence="1 2">
    <name type="scientific">Araneus ventricosus</name>
    <name type="common">Orbweaver spider</name>
    <name type="synonym">Epeira ventricosa</name>
    <dbReference type="NCBI Taxonomy" id="182803"/>
    <lineage>
        <taxon>Eukaryota</taxon>
        <taxon>Metazoa</taxon>
        <taxon>Ecdysozoa</taxon>
        <taxon>Arthropoda</taxon>
        <taxon>Chelicerata</taxon>
        <taxon>Arachnida</taxon>
        <taxon>Araneae</taxon>
        <taxon>Araneomorphae</taxon>
        <taxon>Entelegynae</taxon>
        <taxon>Araneoidea</taxon>
        <taxon>Araneidae</taxon>
        <taxon>Araneus</taxon>
    </lineage>
</organism>
<evidence type="ECO:0000313" key="1">
    <source>
        <dbReference type="EMBL" id="GBM01407.1"/>
    </source>
</evidence>
<gene>
    <name evidence="1" type="ORF">AVEN_236226_1</name>
</gene>
<protein>
    <submittedName>
        <fullName evidence="1">Uncharacterized protein</fullName>
    </submittedName>
</protein>
<name>A0A4Y2CCF9_ARAVE</name>
<evidence type="ECO:0000313" key="2">
    <source>
        <dbReference type="Proteomes" id="UP000499080"/>
    </source>
</evidence>
<keyword evidence="2" id="KW-1185">Reference proteome</keyword>